<reference evidence="2 3" key="1">
    <citation type="submission" date="2010-12" db="EMBL/GenBank/DDBJ databases">
        <title>Whole genome sequence of Anaerolinea thermophila UNI-1.</title>
        <authorList>
            <person name="Narita-Yamada S."/>
            <person name="Kishi E."/>
            <person name="Watanabe Y."/>
            <person name="Takasaki K."/>
            <person name="Ankai A."/>
            <person name="Oguchi A."/>
            <person name="Fukui S."/>
            <person name="Takahashi M."/>
            <person name="Yashiro I."/>
            <person name="Hosoyama A."/>
            <person name="Sekiguchi Y."/>
            <person name="Hanada S."/>
            <person name="Fujita N."/>
        </authorList>
    </citation>
    <scope>NUCLEOTIDE SEQUENCE [LARGE SCALE GENOMIC DNA]</scope>
    <source>
        <strain evidence="3">DSM 14523 / JCM 11388 / NBRC 100420 / UNI-1</strain>
    </source>
</reference>
<name>E8MYY3_ANATU</name>
<dbReference type="KEGG" id="atm:ANT_24430"/>
<dbReference type="EMBL" id="AP012029">
    <property type="protein sequence ID" value="BAJ64469.1"/>
    <property type="molecule type" value="Genomic_DNA"/>
</dbReference>
<evidence type="ECO:0000256" key="1">
    <source>
        <dbReference type="SAM" id="MobiDB-lite"/>
    </source>
</evidence>
<gene>
    <name evidence="2" type="ordered locus">ANT_24430</name>
</gene>
<dbReference type="AlphaFoldDB" id="E8MYY3"/>
<sequence>MAVQPGGTCTHHRIGEPPAHLRRLEGEDYHVACQGACRSLPAVTSPGRLPMVSPAAPSDKGSPSLAPPGADDSAPLPPPYAADVSVAKTEFRRAGLEPAITHLPPERL</sequence>
<dbReference type="HOGENOM" id="CLU_2191493_0_0_0"/>
<dbReference type="InParanoid" id="E8MYY3"/>
<evidence type="ECO:0000313" key="2">
    <source>
        <dbReference type="EMBL" id="BAJ64469.1"/>
    </source>
</evidence>
<accession>E8MYY3</accession>
<proteinExistence type="predicted"/>
<organism evidence="2 3">
    <name type="scientific">Anaerolinea thermophila (strain DSM 14523 / JCM 11388 / NBRC 100420 / UNI-1)</name>
    <dbReference type="NCBI Taxonomy" id="926569"/>
    <lineage>
        <taxon>Bacteria</taxon>
        <taxon>Bacillati</taxon>
        <taxon>Chloroflexota</taxon>
        <taxon>Anaerolineae</taxon>
        <taxon>Anaerolineales</taxon>
        <taxon>Anaerolineaceae</taxon>
        <taxon>Anaerolinea</taxon>
    </lineage>
</organism>
<dbReference type="Proteomes" id="UP000008922">
    <property type="component" value="Chromosome"/>
</dbReference>
<evidence type="ECO:0000313" key="3">
    <source>
        <dbReference type="Proteomes" id="UP000008922"/>
    </source>
</evidence>
<feature type="region of interest" description="Disordered" evidence="1">
    <location>
        <begin position="41"/>
        <end position="82"/>
    </location>
</feature>
<keyword evidence="3" id="KW-1185">Reference proteome</keyword>
<protein>
    <submittedName>
        <fullName evidence="2">Uncharacterized protein</fullName>
    </submittedName>
</protein>